<proteinExistence type="predicted"/>
<accession>A0ABW1TXV5</accession>
<name>A0ABW1TXV5_9BURK</name>
<dbReference type="PANTHER" id="PTHR33990">
    <property type="entry name" value="PROTEIN YJDN-RELATED"/>
    <property type="match status" value="1"/>
</dbReference>
<dbReference type="PIRSF" id="PIRSF021700">
    <property type="entry name" value="3_dmu_93_MTrfase"/>
    <property type="match status" value="1"/>
</dbReference>
<feature type="domain" description="PhnB-like" evidence="1">
    <location>
        <begin position="2"/>
        <end position="116"/>
    </location>
</feature>
<evidence type="ECO:0000313" key="3">
    <source>
        <dbReference type="Proteomes" id="UP001596270"/>
    </source>
</evidence>
<dbReference type="Proteomes" id="UP001596270">
    <property type="component" value="Unassembled WGS sequence"/>
</dbReference>
<dbReference type="InterPro" id="IPR009725">
    <property type="entry name" value="3_dmu_93_MTrfase"/>
</dbReference>
<evidence type="ECO:0000259" key="1">
    <source>
        <dbReference type="Pfam" id="PF06983"/>
    </source>
</evidence>
<dbReference type="SUPFAM" id="SSF54593">
    <property type="entry name" value="Glyoxalase/Bleomycin resistance protein/Dihydroxybiphenyl dioxygenase"/>
    <property type="match status" value="1"/>
</dbReference>
<organism evidence="2 3">
    <name type="scientific">Polaromonas aquatica</name>
    <dbReference type="NCBI Taxonomy" id="332657"/>
    <lineage>
        <taxon>Bacteria</taxon>
        <taxon>Pseudomonadati</taxon>
        <taxon>Pseudomonadota</taxon>
        <taxon>Betaproteobacteria</taxon>
        <taxon>Burkholderiales</taxon>
        <taxon>Comamonadaceae</taxon>
        <taxon>Polaromonas</taxon>
    </lineage>
</organism>
<dbReference type="RefSeq" id="WP_371437313.1">
    <property type="nucleotide sequence ID" value="NZ_JBHSRS010000018.1"/>
</dbReference>
<keyword evidence="3" id="KW-1185">Reference proteome</keyword>
<gene>
    <name evidence="2" type="ORF">ACFQND_10725</name>
</gene>
<dbReference type="InterPro" id="IPR028973">
    <property type="entry name" value="PhnB-like"/>
</dbReference>
<dbReference type="Pfam" id="PF06983">
    <property type="entry name" value="3-dmu-9_3-mt"/>
    <property type="match status" value="1"/>
</dbReference>
<dbReference type="Gene3D" id="3.10.180.10">
    <property type="entry name" value="2,3-Dihydroxybiphenyl 1,2-Dioxygenase, domain 1"/>
    <property type="match status" value="1"/>
</dbReference>
<reference evidence="3" key="1">
    <citation type="journal article" date="2019" name="Int. J. Syst. Evol. Microbiol.">
        <title>The Global Catalogue of Microorganisms (GCM) 10K type strain sequencing project: providing services to taxonomists for standard genome sequencing and annotation.</title>
        <authorList>
            <consortium name="The Broad Institute Genomics Platform"/>
            <consortium name="The Broad Institute Genome Sequencing Center for Infectious Disease"/>
            <person name="Wu L."/>
            <person name="Ma J."/>
        </authorList>
    </citation>
    <scope>NUCLEOTIDE SEQUENCE [LARGE SCALE GENOMIC DNA]</scope>
    <source>
        <strain evidence="3">CCUG 39402</strain>
    </source>
</reference>
<sequence>MQKITPFLWFDNQAEEAMNFYVSIFKNSKILMLRRYDKEGPGPEGSVMTGTFQLEGQEFMALNGGPHFSFTPAISLFVSCKTQEEVDELWEKLGAGGAPNQCGWVQDRFGLSWQIIPSALGELLGDKNPAKAGAVMQAMLKMHKINIKGLQDAYDRA</sequence>
<evidence type="ECO:0000313" key="2">
    <source>
        <dbReference type="EMBL" id="MFC6281705.1"/>
    </source>
</evidence>
<comment type="caution">
    <text evidence="2">The sequence shown here is derived from an EMBL/GenBank/DDBJ whole genome shotgun (WGS) entry which is preliminary data.</text>
</comment>
<dbReference type="PANTHER" id="PTHR33990:SF4">
    <property type="entry name" value="PHNB-LIKE DOMAIN-CONTAINING PROTEIN"/>
    <property type="match status" value="1"/>
</dbReference>
<dbReference type="InterPro" id="IPR029068">
    <property type="entry name" value="Glyas_Bleomycin-R_OHBP_Dase"/>
</dbReference>
<dbReference type="CDD" id="cd06588">
    <property type="entry name" value="PhnB_like"/>
    <property type="match status" value="1"/>
</dbReference>
<dbReference type="EMBL" id="JBHSRS010000018">
    <property type="protein sequence ID" value="MFC6281705.1"/>
    <property type="molecule type" value="Genomic_DNA"/>
</dbReference>
<protein>
    <submittedName>
        <fullName evidence="2">VOC family protein</fullName>
    </submittedName>
</protein>